<feature type="transmembrane region" description="Helical" evidence="1">
    <location>
        <begin position="171"/>
        <end position="194"/>
    </location>
</feature>
<accession>A0ABD4TIE1</accession>
<dbReference type="Pfam" id="PF06695">
    <property type="entry name" value="Sm_multidrug_ex"/>
    <property type="match status" value="1"/>
</dbReference>
<keyword evidence="3" id="KW-1185">Reference proteome</keyword>
<dbReference type="AlphaFoldDB" id="A0ABD4TIE1"/>
<keyword evidence="1" id="KW-0472">Membrane</keyword>
<feature type="transmembrane region" description="Helical" evidence="1">
    <location>
        <begin position="200"/>
        <end position="222"/>
    </location>
</feature>
<organism evidence="2 3">
    <name type="scientific">Methanocalculus taiwanensis</name>
    <dbReference type="NCBI Taxonomy" id="106207"/>
    <lineage>
        <taxon>Archaea</taxon>
        <taxon>Methanobacteriati</taxon>
        <taxon>Methanobacteriota</taxon>
        <taxon>Stenosarchaea group</taxon>
        <taxon>Methanomicrobia</taxon>
        <taxon>Methanomicrobiales</taxon>
        <taxon>Methanocalculaceae</taxon>
        <taxon>Methanocalculus</taxon>
    </lineage>
</organism>
<feature type="transmembrane region" description="Helical" evidence="1">
    <location>
        <begin position="133"/>
        <end position="150"/>
    </location>
</feature>
<dbReference type="EMBL" id="VOTZ01000007">
    <property type="protein sequence ID" value="MCQ1538241.1"/>
    <property type="molecule type" value="Genomic_DNA"/>
</dbReference>
<keyword evidence="1" id="KW-0812">Transmembrane</keyword>
<feature type="transmembrane region" description="Helical" evidence="1">
    <location>
        <begin position="25"/>
        <end position="46"/>
    </location>
</feature>
<gene>
    <name evidence="2" type="ORF">FTO68_04455</name>
</gene>
<feature type="transmembrane region" description="Helical" evidence="1">
    <location>
        <begin position="82"/>
        <end position="102"/>
    </location>
</feature>
<evidence type="ECO:0000256" key="1">
    <source>
        <dbReference type="SAM" id="Phobius"/>
    </source>
</evidence>
<dbReference type="Proteomes" id="UP001524383">
    <property type="component" value="Unassembled WGS sequence"/>
</dbReference>
<proteinExistence type="predicted"/>
<reference evidence="2 3" key="1">
    <citation type="submission" date="2019-08" db="EMBL/GenBank/DDBJ databases">
        <authorList>
            <person name="Chen S.-C."/>
            <person name="Lai M.-C."/>
            <person name="You Y.-T."/>
        </authorList>
    </citation>
    <scope>NUCLEOTIDE SEQUENCE [LARGE SCALE GENOMIC DNA]</scope>
    <source>
        <strain evidence="2 3">P2F9704a</strain>
    </source>
</reference>
<sequence length="228" mass="25289">MQISSLPEVVENIHNSKRPLLWTEIAYIIIPFLFFLPILFLLLLMLPEGRMVQFLTLLAAYIIPPAGKESVIPCAIILGYEWWMIASAVFIIDCASACFITMNFHHIAKIPWFGEIFMKCTESMKRISATNPWISRLSIFGLFLFIFFPLQGSGAINGTILSRLMGINPRTAFFCIIAGSGLSALAIASGIALIDKFTGHNLIAIITILLLIIGAAIIFCLYKTRGSQ</sequence>
<evidence type="ECO:0000313" key="2">
    <source>
        <dbReference type="EMBL" id="MCQ1538241.1"/>
    </source>
</evidence>
<keyword evidence="1" id="KW-1133">Transmembrane helix</keyword>
<name>A0ABD4TIE1_9EURY</name>
<evidence type="ECO:0000313" key="3">
    <source>
        <dbReference type="Proteomes" id="UP001524383"/>
    </source>
</evidence>
<comment type="caution">
    <text evidence="2">The sequence shown here is derived from an EMBL/GenBank/DDBJ whole genome shotgun (WGS) entry which is preliminary data.</text>
</comment>
<protein>
    <submittedName>
        <fullName evidence="2">Small multi-drug export protein</fullName>
    </submittedName>
</protein>
<dbReference type="InterPro" id="IPR009577">
    <property type="entry name" value="Sm_multidrug_ex"/>
</dbReference>